<evidence type="ECO:0000256" key="19">
    <source>
        <dbReference type="ARBA" id="ARBA00031825"/>
    </source>
</evidence>
<evidence type="ECO:0000256" key="9">
    <source>
        <dbReference type="ARBA" id="ARBA00022516"/>
    </source>
</evidence>
<keyword evidence="10 25" id="KW-0808">Transferase</keyword>
<feature type="transmembrane region" description="Helical" evidence="24">
    <location>
        <begin position="93"/>
        <end position="114"/>
    </location>
</feature>
<dbReference type="PANTHER" id="PTHR46382:SF1">
    <property type="entry name" value="PHOSPHATIDATE CYTIDYLYLTRANSFERASE"/>
    <property type="match status" value="1"/>
</dbReference>
<evidence type="ECO:0000313" key="26">
    <source>
        <dbReference type="Proteomes" id="UP000315283"/>
    </source>
</evidence>
<sequence>MEKEYNKNLIKRAFTALAIIAPIIFITFLQNFLFFFLVTSLVCALAYYEWLSNKFRHPIFWGFNLIFGYFWLLINLIVGEILFSSAITLPLSVYSIFLIVIFNTAIFDTFAYITGSNIGKHYITPNISPNKTWEGLFGGLMGAAAFSLLIINIFNFSPLLILIFILGGALAFIGDLLISFQKRENNIKDTGSLLPGHGGILDRLDSHLLATPIILILMILVI</sequence>
<evidence type="ECO:0000256" key="12">
    <source>
        <dbReference type="ARBA" id="ARBA00022695"/>
    </source>
</evidence>
<protein>
    <recommendedName>
        <fullName evidence="7">Phosphatidate cytidylyltransferase</fullName>
        <ecNumber evidence="6">2.7.7.41</ecNumber>
    </recommendedName>
    <alternativeName>
        <fullName evidence="20">CDP-DAG synthase</fullName>
    </alternativeName>
    <alternativeName>
        <fullName evidence="22">CDP-DG synthase</fullName>
    </alternativeName>
    <alternativeName>
        <fullName evidence="18">CDP-diacylglycerol synthase</fullName>
    </alternativeName>
    <alternativeName>
        <fullName evidence="21">CDP-diglyceride pyrophosphorylase</fullName>
    </alternativeName>
    <alternativeName>
        <fullName evidence="23">CDP-diglyceride synthase</fullName>
    </alternativeName>
    <alternativeName>
        <fullName evidence="19">CTP:phosphatidate cytidylyltransferase</fullName>
    </alternativeName>
</protein>
<keyword evidence="9" id="KW-0444">Lipid biosynthesis</keyword>
<evidence type="ECO:0000256" key="6">
    <source>
        <dbReference type="ARBA" id="ARBA00012487"/>
    </source>
</evidence>
<evidence type="ECO:0000256" key="11">
    <source>
        <dbReference type="ARBA" id="ARBA00022692"/>
    </source>
</evidence>
<accession>A0A520N2G5</accession>
<keyword evidence="17" id="KW-1208">Phospholipid metabolism</keyword>
<evidence type="ECO:0000256" key="8">
    <source>
        <dbReference type="ARBA" id="ARBA00022475"/>
    </source>
</evidence>
<name>A0A520N2G5_9GAMM</name>
<evidence type="ECO:0000256" key="10">
    <source>
        <dbReference type="ARBA" id="ARBA00022679"/>
    </source>
</evidence>
<evidence type="ECO:0000256" key="1">
    <source>
        <dbReference type="ARBA" id="ARBA00001698"/>
    </source>
</evidence>
<comment type="catalytic activity">
    <reaction evidence="1">
        <text>a 1,2-diacyl-sn-glycero-3-phosphate + CTP + H(+) = a CDP-1,2-diacyl-sn-glycerol + diphosphate</text>
        <dbReference type="Rhea" id="RHEA:16229"/>
        <dbReference type="ChEBI" id="CHEBI:15378"/>
        <dbReference type="ChEBI" id="CHEBI:33019"/>
        <dbReference type="ChEBI" id="CHEBI:37563"/>
        <dbReference type="ChEBI" id="CHEBI:58332"/>
        <dbReference type="ChEBI" id="CHEBI:58608"/>
        <dbReference type="EC" id="2.7.7.41"/>
    </reaction>
</comment>
<comment type="subcellular location">
    <subcellularLocation>
        <location evidence="2">Cell membrane</location>
        <topology evidence="2">Multi-pass membrane protein</topology>
    </subcellularLocation>
</comment>
<evidence type="ECO:0000256" key="20">
    <source>
        <dbReference type="ARBA" id="ARBA00032253"/>
    </source>
</evidence>
<dbReference type="AlphaFoldDB" id="A0A520N2G5"/>
<comment type="pathway">
    <text evidence="3">Phospholipid metabolism; CDP-diacylglycerol biosynthesis; CDP-diacylglycerol from sn-glycerol 3-phosphate: step 3/3.</text>
</comment>
<feature type="transmembrane region" description="Helical" evidence="24">
    <location>
        <begin position="135"/>
        <end position="154"/>
    </location>
</feature>
<feature type="transmembrane region" description="Helical" evidence="24">
    <location>
        <begin position="160"/>
        <end position="180"/>
    </location>
</feature>
<dbReference type="EMBL" id="SHBJ01000032">
    <property type="protein sequence ID" value="RZO27670.1"/>
    <property type="molecule type" value="Genomic_DNA"/>
</dbReference>
<gene>
    <name evidence="25" type="ORF">EVA97_03905</name>
</gene>
<keyword evidence="16" id="KW-0594">Phospholipid biosynthesis</keyword>
<keyword evidence="15 24" id="KW-0472">Membrane</keyword>
<comment type="pathway">
    <text evidence="4">Lipid metabolism.</text>
</comment>
<dbReference type="GO" id="GO:0016024">
    <property type="term" value="P:CDP-diacylglycerol biosynthetic process"/>
    <property type="evidence" value="ECO:0007669"/>
    <property type="project" value="TreeGrafter"/>
</dbReference>
<keyword evidence="11 24" id="KW-0812">Transmembrane</keyword>
<reference evidence="25 26" key="1">
    <citation type="submission" date="2019-02" db="EMBL/GenBank/DDBJ databases">
        <title>Prokaryotic population dynamics and viral predation in marine succession experiment using metagenomics: the confinement effect.</title>
        <authorList>
            <person name="Haro-Moreno J.M."/>
            <person name="Rodriguez-Valera F."/>
            <person name="Lopez-Perez M."/>
        </authorList>
    </citation>
    <scope>NUCLEOTIDE SEQUENCE [LARGE SCALE GENOMIC DNA]</scope>
    <source>
        <strain evidence="25">MED-G164</strain>
    </source>
</reference>
<evidence type="ECO:0000256" key="17">
    <source>
        <dbReference type="ARBA" id="ARBA00023264"/>
    </source>
</evidence>
<dbReference type="Proteomes" id="UP000315283">
    <property type="component" value="Unassembled WGS sequence"/>
</dbReference>
<feature type="transmembrane region" description="Helical" evidence="24">
    <location>
        <begin position="63"/>
        <end position="87"/>
    </location>
</feature>
<keyword evidence="8" id="KW-1003">Cell membrane</keyword>
<evidence type="ECO:0000256" key="24">
    <source>
        <dbReference type="SAM" id="Phobius"/>
    </source>
</evidence>
<evidence type="ECO:0000256" key="21">
    <source>
        <dbReference type="ARBA" id="ARBA00032396"/>
    </source>
</evidence>
<evidence type="ECO:0000313" key="25">
    <source>
        <dbReference type="EMBL" id="RZO27670.1"/>
    </source>
</evidence>
<evidence type="ECO:0000256" key="7">
    <source>
        <dbReference type="ARBA" id="ARBA00019373"/>
    </source>
</evidence>
<organism evidence="25 26">
    <name type="scientific">SAR86 cluster bacterium</name>
    <dbReference type="NCBI Taxonomy" id="2030880"/>
    <lineage>
        <taxon>Bacteria</taxon>
        <taxon>Pseudomonadati</taxon>
        <taxon>Pseudomonadota</taxon>
        <taxon>Gammaproteobacteria</taxon>
        <taxon>SAR86 cluster</taxon>
    </lineage>
</organism>
<evidence type="ECO:0000256" key="2">
    <source>
        <dbReference type="ARBA" id="ARBA00004651"/>
    </source>
</evidence>
<evidence type="ECO:0000256" key="13">
    <source>
        <dbReference type="ARBA" id="ARBA00022989"/>
    </source>
</evidence>
<dbReference type="GO" id="GO:0004605">
    <property type="term" value="F:phosphatidate cytidylyltransferase activity"/>
    <property type="evidence" value="ECO:0007669"/>
    <property type="project" value="UniProtKB-EC"/>
</dbReference>
<dbReference type="EC" id="2.7.7.41" evidence="6"/>
<evidence type="ECO:0000256" key="15">
    <source>
        <dbReference type="ARBA" id="ARBA00023136"/>
    </source>
</evidence>
<feature type="transmembrane region" description="Helical" evidence="24">
    <location>
        <begin position="32"/>
        <end position="51"/>
    </location>
</feature>
<evidence type="ECO:0000256" key="3">
    <source>
        <dbReference type="ARBA" id="ARBA00005119"/>
    </source>
</evidence>
<proteinExistence type="inferred from homology"/>
<keyword evidence="12 25" id="KW-0548">Nucleotidyltransferase</keyword>
<feature type="transmembrane region" description="Helical" evidence="24">
    <location>
        <begin position="9"/>
        <end position="26"/>
    </location>
</feature>
<keyword evidence="13 24" id="KW-1133">Transmembrane helix</keyword>
<evidence type="ECO:0000256" key="22">
    <source>
        <dbReference type="ARBA" id="ARBA00032743"/>
    </source>
</evidence>
<keyword evidence="14" id="KW-0443">Lipid metabolism</keyword>
<dbReference type="Pfam" id="PF01148">
    <property type="entry name" value="CTP_transf_1"/>
    <property type="match status" value="1"/>
</dbReference>
<evidence type="ECO:0000256" key="14">
    <source>
        <dbReference type="ARBA" id="ARBA00023098"/>
    </source>
</evidence>
<dbReference type="PANTHER" id="PTHR46382">
    <property type="entry name" value="PHOSPHATIDATE CYTIDYLYLTRANSFERASE"/>
    <property type="match status" value="1"/>
</dbReference>
<evidence type="ECO:0000256" key="16">
    <source>
        <dbReference type="ARBA" id="ARBA00023209"/>
    </source>
</evidence>
<evidence type="ECO:0000256" key="5">
    <source>
        <dbReference type="ARBA" id="ARBA00010185"/>
    </source>
</evidence>
<dbReference type="GO" id="GO:0005886">
    <property type="term" value="C:plasma membrane"/>
    <property type="evidence" value="ECO:0007669"/>
    <property type="project" value="UniProtKB-SubCell"/>
</dbReference>
<evidence type="ECO:0000256" key="4">
    <source>
        <dbReference type="ARBA" id="ARBA00005189"/>
    </source>
</evidence>
<comment type="similarity">
    <text evidence="5">Belongs to the CDS family.</text>
</comment>
<evidence type="ECO:0000256" key="23">
    <source>
        <dbReference type="ARBA" id="ARBA00033406"/>
    </source>
</evidence>
<evidence type="ECO:0000256" key="18">
    <source>
        <dbReference type="ARBA" id="ARBA00029893"/>
    </source>
</evidence>
<comment type="caution">
    <text evidence="25">The sequence shown here is derived from an EMBL/GenBank/DDBJ whole genome shotgun (WGS) entry which is preliminary data.</text>
</comment>